<organism evidence="2 3">
    <name type="scientific">Ensete ventricosum</name>
    <name type="common">Abyssinian banana</name>
    <name type="synonym">Musa ensete</name>
    <dbReference type="NCBI Taxonomy" id="4639"/>
    <lineage>
        <taxon>Eukaryota</taxon>
        <taxon>Viridiplantae</taxon>
        <taxon>Streptophyta</taxon>
        <taxon>Embryophyta</taxon>
        <taxon>Tracheophyta</taxon>
        <taxon>Spermatophyta</taxon>
        <taxon>Magnoliopsida</taxon>
        <taxon>Liliopsida</taxon>
        <taxon>Zingiberales</taxon>
        <taxon>Musaceae</taxon>
        <taxon>Ensete</taxon>
    </lineage>
</organism>
<keyword evidence="1" id="KW-0812">Transmembrane</keyword>
<dbReference type="AlphaFoldDB" id="A0A426X7C3"/>
<feature type="transmembrane region" description="Helical" evidence="1">
    <location>
        <begin position="54"/>
        <end position="81"/>
    </location>
</feature>
<dbReference type="EMBL" id="AMZH03025144">
    <property type="protein sequence ID" value="RRT35376.1"/>
    <property type="molecule type" value="Genomic_DNA"/>
</dbReference>
<feature type="transmembrane region" description="Helical" evidence="1">
    <location>
        <begin position="12"/>
        <end position="34"/>
    </location>
</feature>
<sequence>MYSFQNQDLELQFLLSFCHVLHQIVVSFVAMWKICIPTAIKLDRSLGTPPKDGIFIFIFCFEAIMYTVPTLDLMFLIYICLHAG</sequence>
<reference evidence="2 3" key="1">
    <citation type="journal article" date="2014" name="Agronomy (Basel)">
        <title>A Draft Genome Sequence for Ensete ventricosum, the Drought-Tolerant Tree Against Hunger.</title>
        <authorList>
            <person name="Harrison J."/>
            <person name="Moore K.A."/>
            <person name="Paszkiewicz K."/>
            <person name="Jones T."/>
            <person name="Grant M."/>
            <person name="Ambacheew D."/>
            <person name="Muzemil S."/>
            <person name="Studholme D.J."/>
        </authorList>
    </citation>
    <scope>NUCLEOTIDE SEQUENCE [LARGE SCALE GENOMIC DNA]</scope>
</reference>
<name>A0A426X7C3_ENSVE</name>
<protein>
    <submittedName>
        <fullName evidence="2">Uncharacterized protein</fullName>
    </submittedName>
</protein>
<dbReference type="Proteomes" id="UP000287651">
    <property type="component" value="Unassembled WGS sequence"/>
</dbReference>
<gene>
    <name evidence="2" type="ORF">B296_00054464</name>
</gene>
<evidence type="ECO:0000256" key="1">
    <source>
        <dbReference type="SAM" id="Phobius"/>
    </source>
</evidence>
<proteinExistence type="predicted"/>
<keyword evidence="1" id="KW-1133">Transmembrane helix</keyword>
<evidence type="ECO:0000313" key="2">
    <source>
        <dbReference type="EMBL" id="RRT35376.1"/>
    </source>
</evidence>
<evidence type="ECO:0000313" key="3">
    <source>
        <dbReference type="Proteomes" id="UP000287651"/>
    </source>
</evidence>
<accession>A0A426X7C3</accession>
<comment type="caution">
    <text evidence="2">The sequence shown here is derived from an EMBL/GenBank/DDBJ whole genome shotgun (WGS) entry which is preliminary data.</text>
</comment>
<keyword evidence="1" id="KW-0472">Membrane</keyword>